<evidence type="ECO:0000256" key="2">
    <source>
        <dbReference type="ARBA" id="ARBA00022737"/>
    </source>
</evidence>
<protein>
    <submittedName>
        <fullName evidence="7">ATP-binding protein</fullName>
    </submittedName>
</protein>
<dbReference type="PROSITE" id="PS50893">
    <property type="entry name" value="ABC_TRANSPORTER_2"/>
    <property type="match status" value="2"/>
</dbReference>
<organism evidence="7 8">
    <name type="scientific">Devosia nitrariae</name>
    <dbReference type="NCBI Taxonomy" id="2071872"/>
    <lineage>
        <taxon>Bacteria</taxon>
        <taxon>Pseudomonadati</taxon>
        <taxon>Pseudomonadota</taxon>
        <taxon>Alphaproteobacteria</taxon>
        <taxon>Hyphomicrobiales</taxon>
        <taxon>Devosiaceae</taxon>
        <taxon>Devosia</taxon>
    </lineage>
</organism>
<keyword evidence="2" id="KW-0677">Repeat</keyword>
<evidence type="ECO:0000256" key="4">
    <source>
        <dbReference type="ARBA" id="ARBA00022840"/>
    </source>
</evidence>
<evidence type="ECO:0000256" key="5">
    <source>
        <dbReference type="SAM" id="Coils"/>
    </source>
</evidence>
<evidence type="ECO:0000313" key="7">
    <source>
        <dbReference type="EMBL" id="GLQ57322.1"/>
    </source>
</evidence>
<dbReference type="InterPro" id="IPR017871">
    <property type="entry name" value="ABC_transporter-like_CS"/>
</dbReference>
<dbReference type="PROSITE" id="PS00211">
    <property type="entry name" value="ABC_TRANSPORTER_1"/>
    <property type="match status" value="1"/>
</dbReference>
<dbReference type="Pfam" id="PF00005">
    <property type="entry name" value="ABC_tran"/>
    <property type="match status" value="2"/>
</dbReference>
<sequence length="527" mass="55964">MPTSITLTELTYRTPDGQPLFDGLNLSFGPQRTALIGRNGTGKSTILKLVTGELTPAGGRVTVNGTLGLLRQSVQVETAATLAQALGIDEALGRLERLEAGTGSLEDAGEADWTLPARLSTALAETGLPDLDPHRPLMTLSGGQRTRLALAALLLEAPDMILLDEPTNNLDADGRAAVADVLAGWRGGAIVVSHDRELLRQMDTIVELTTLGARTYGGNWDHYVERKALELAAAEHGVATAERKMVEIDRRVQAQVERKAKKDAAGARKRAKGDAPKILMNAMRNRAQETSGENARLANRMREEAAEAAAEARAQVEVLQPLTVRLASTGLPAGKTVVQADSLTGGPDLDNPVIQDLSFTITGPERVAITGPNGSGKTSLLRLLVGELAPTSGAARVRSTFAILDQTISILDPTQTIRDNYRRLNPDEDENACRAALARFVFRADAALKVAGTLSGGEMLRAGLAATIGGRTPPQLLILDEPTNHLDISAIEAVEAGLKAYDGALIVVSHDRTFLENIGIEREIALA</sequence>
<reference evidence="8" key="1">
    <citation type="journal article" date="2019" name="Int. J. Syst. Evol. Microbiol.">
        <title>The Global Catalogue of Microorganisms (GCM) 10K type strain sequencing project: providing services to taxonomists for standard genome sequencing and annotation.</title>
        <authorList>
            <consortium name="The Broad Institute Genomics Platform"/>
            <consortium name="The Broad Institute Genome Sequencing Center for Infectious Disease"/>
            <person name="Wu L."/>
            <person name="Ma J."/>
        </authorList>
    </citation>
    <scope>NUCLEOTIDE SEQUENCE [LARGE SCALE GENOMIC DNA]</scope>
    <source>
        <strain evidence="8">NBRC 112416</strain>
    </source>
</reference>
<feature type="coiled-coil region" evidence="5">
    <location>
        <begin position="280"/>
        <end position="315"/>
    </location>
</feature>
<evidence type="ECO:0000256" key="3">
    <source>
        <dbReference type="ARBA" id="ARBA00022741"/>
    </source>
</evidence>
<comment type="similarity">
    <text evidence="1">Belongs to the ABC transporter superfamily.</text>
</comment>
<dbReference type="Gene3D" id="3.40.50.300">
    <property type="entry name" value="P-loop containing nucleotide triphosphate hydrolases"/>
    <property type="match status" value="2"/>
</dbReference>
<keyword evidence="4 7" id="KW-0067">ATP-binding</keyword>
<dbReference type="GO" id="GO:0005524">
    <property type="term" value="F:ATP binding"/>
    <property type="evidence" value="ECO:0007669"/>
    <property type="project" value="UniProtKB-KW"/>
</dbReference>
<evidence type="ECO:0000259" key="6">
    <source>
        <dbReference type="PROSITE" id="PS50893"/>
    </source>
</evidence>
<evidence type="ECO:0000256" key="1">
    <source>
        <dbReference type="ARBA" id="ARBA00005417"/>
    </source>
</evidence>
<dbReference type="SMART" id="SM00382">
    <property type="entry name" value="AAA"/>
    <property type="match status" value="2"/>
</dbReference>
<dbReference type="PANTHER" id="PTHR19211">
    <property type="entry name" value="ATP-BINDING TRANSPORT PROTEIN-RELATED"/>
    <property type="match status" value="1"/>
</dbReference>
<feature type="domain" description="ABC transporter" evidence="6">
    <location>
        <begin position="5"/>
        <end position="236"/>
    </location>
</feature>
<feature type="domain" description="ABC transporter" evidence="6">
    <location>
        <begin position="338"/>
        <end position="527"/>
    </location>
</feature>
<dbReference type="RefSeq" id="WP_284342718.1">
    <property type="nucleotide sequence ID" value="NZ_BSNS01000024.1"/>
</dbReference>
<dbReference type="CDD" id="cd03221">
    <property type="entry name" value="ABCF_EF-3"/>
    <property type="match status" value="1"/>
</dbReference>
<dbReference type="SUPFAM" id="SSF52540">
    <property type="entry name" value="P-loop containing nucleoside triphosphate hydrolases"/>
    <property type="match status" value="2"/>
</dbReference>
<dbReference type="InterPro" id="IPR003593">
    <property type="entry name" value="AAA+_ATPase"/>
</dbReference>
<gene>
    <name evidence="7" type="ORF">GCM10010862_45810</name>
</gene>
<dbReference type="InterPro" id="IPR003439">
    <property type="entry name" value="ABC_transporter-like_ATP-bd"/>
</dbReference>
<dbReference type="InterPro" id="IPR050611">
    <property type="entry name" value="ABCF"/>
</dbReference>
<accession>A0ABQ5WBV2</accession>
<dbReference type="InterPro" id="IPR027417">
    <property type="entry name" value="P-loop_NTPase"/>
</dbReference>
<dbReference type="Proteomes" id="UP001156691">
    <property type="component" value="Unassembled WGS sequence"/>
</dbReference>
<keyword evidence="5" id="KW-0175">Coiled coil</keyword>
<proteinExistence type="inferred from homology"/>
<dbReference type="PANTHER" id="PTHR19211:SF6">
    <property type="entry name" value="BLL7188 PROTEIN"/>
    <property type="match status" value="1"/>
</dbReference>
<keyword evidence="8" id="KW-1185">Reference proteome</keyword>
<dbReference type="EMBL" id="BSNS01000024">
    <property type="protein sequence ID" value="GLQ57322.1"/>
    <property type="molecule type" value="Genomic_DNA"/>
</dbReference>
<keyword evidence="3" id="KW-0547">Nucleotide-binding</keyword>
<name>A0ABQ5WBV2_9HYPH</name>
<comment type="caution">
    <text evidence="7">The sequence shown here is derived from an EMBL/GenBank/DDBJ whole genome shotgun (WGS) entry which is preliminary data.</text>
</comment>
<evidence type="ECO:0000313" key="8">
    <source>
        <dbReference type="Proteomes" id="UP001156691"/>
    </source>
</evidence>